<feature type="signal peptide" evidence="1">
    <location>
        <begin position="1"/>
        <end position="23"/>
    </location>
</feature>
<proteinExistence type="predicted"/>
<comment type="caution">
    <text evidence="2">The sequence shown here is derived from an EMBL/GenBank/DDBJ whole genome shotgun (WGS) entry which is preliminary data.</text>
</comment>
<sequence length="144" mass="15731">MNSTAVPFLISISVLLPIPLSVSFPILKSNCAFASDVTPPLNPHDEPALDSADLSQLTGICLLYSKRAGLYRMEEELAGPNKGALSIVGTHTDSVKSKRVCSSNSLLARPYEPAHPTGADRLYWQWTTRRARAINLYLRALGQH</sequence>
<organism evidence="2 3">
    <name type="scientific">Eumeta variegata</name>
    <name type="common">Bagworm moth</name>
    <name type="synonym">Eumeta japonica</name>
    <dbReference type="NCBI Taxonomy" id="151549"/>
    <lineage>
        <taxon>Eukaryota</taxon>
        <taxon>Metazoa</taxon>
        <taxon>Ecdysozoa</taxon>
        <taxon>Arthropoda</taxon>
        <taxon>Hexapoda</taxon>
        <taxon>Insecta</taxon>
        <taxon>Pterygota</taxon>
        <taxon>Neoptera</taxon>
        <taxon>Endopterygota</taxon>
        <taxon>Lepidoptera</taxon>
        <taxon>Glossata</taxon>
        <taxon>Ditrysia</taxon>
        <taxon>Tineoidea</taxon>
        <taxon>Psychidae</taxon>
        <taxon>Oiketicinae</taxon>
        <taxon>Eumeta</taxon>
    </lineage>
</organism>
<dbReference type="EMBL" id="BGZK01000630">
    <property type="protein sequence ID" value="GBP53638.1"/>
    <property type="molecule type" value="Genomic_DNA"/>
</dbReference>
<accession>A0A4C1WQH5</accession>
<keyword evidence="1" id="KW-0732">Signal</keyword>
<dbReference type="Proteomes" id="UP000299102">
    <property type="component" value="Unassembled WGS sequence"/>
</dbReference>
<name>A0A4C1WQH5_EUMVA</name>
<gene>
    <name evidence="2" type="ORF">EVAR_38612_1</name>
</gene>
<dbReference type="AlphaFoldDB" id="A0A4C1WQH5"/>
<evidence type="ECO:0000256" key="1">
    <source>
        <dbReference type="SAM" id="SignalP"/>
    </source>
</evidence>
<keyword evidence="3" id="KW-1185">Reference proteome</keyword>
<feature type="chain" id="PRO_5020038039" evidence="1">
    <location>
        <begin position="24"/>
        <end position="144"/>
    </location>
</feature>
<evidence type="ECO:0000313" key="2">
    <source>
        <dbReference type="EMBL" id="GBP53638.1"/>
    </source>
</evidence>
<evidence type="ECO:0000313" key="3">
    <source>
        <dbReference type="Proteomes" id="UP000299102"/>
    </source>
</evidence>
<protein>
    <submittedName>
        <fullName evidence="2">Uncharacterized protein</fullName>
    </submittedName>
</protein>
<reference evidence="2 3" key="1">
    <citation type="journal article" date="2019" name="Commun. Biol.">
        <title>The bagworm genome reveals a unique fibroin gene that provides high tensile strength.</title>
        <authorList>
            <person name="Kono N."/>
            <person name="Nakamura H."/>
            <person name="Ohtoshi R."/>
            <person name="Tomita M."/>
            <person name="Numata K."/>
            <person name="Arakawa K."/>
        </authorList>
    </citation>
    <scope>NUCLEOTIDE SEQUENCE [LARGE SCALE GENOMIC DNA]</scope>
</reference>